<keyword evidence="3 6" id="KW-1133">Transmembrane helix</keyword>
<feature type="compositionally biased region" description="Low complexity" evidence="5">
    <location>
        <begin position="861"/>
        <end position="871"/>
    </location>
</feature>
<evidence type="ECO:0000256" key="1">
    <source>
        <dbReference type="ARBA" id="ARBA00004141"/>
    </source>
</evidence>
<dbReference type="PANTHER" id="PTHR39469:SF1">
    <property type="entry name" value="DUF4203 DOMAIN-CONTAINING PROTEIN"/>
    <property type="match status" value="1"/>
</dbReference>
<keyword evidence="10" id="KW-1185">Reference proteome</keyword>
<proteinExistence type="predicted"/>
<feature type="region of interest" description="Disordered" evidence="5">
    <location>
        <begin position="749"/>
        <end position="771"/>
    </location>
</feature>
<gene>
    <name evidence="9" type="ORF">VTJ83DRAFT_1216</name>
</gene>
<feature type="compositionally biased region" description="Acidic residues" evidence="5">
    <location>
        <begin position="578"/>
        <end position="589"/>
    </location>
</feature>
<feature type="transmembrane region" description="Helical" evidence="6">
    <location>
        <begin position="222"/>
        <end position="242"/>
    </location>
</feature>
<feature type="transmembrane region" description="Helical" evidence="6">
    <location>
        <begin position="109"/>
        <end position="130"/>
    </location>
</feature>
<dbReference type="InterPro" id="IPR025256">
    <property type="entry name" value="TM7S3/TM198-like_dom"/>
</dbReference>
<evidence type="ECO:0000256" key="3">
    <source>
        <dbReference type="ARBA" id="ARBA00022989"/>
    </source>
</evidence>
<evidence type="ECO:0000256" key="6">
    <source>
        <dbReference type="SAM" id="Phobius"/>
    </source>
</evidence>
<evidence type="ECO:0000256" key="4">
    <source>
        <dbReference type="ARBA" id="ARBA00023136"/>
    </source>
</evidence>
<comment type="caution">
    <text evidence="9">The sequence shown here is derived from an EMBL/GenBank/DDBJ whole genome shotgun (WGS) entry which is preliminary data.</text>
</comment>
<dbReference type="Pfam" id="PF13886">
    <property type="entry name" value="TM7S3_TM198"/>
    <property type="match status" value="1"/>
</dbReference>
<dbReference type="GeneID" id="98121995"/>
<feature type="compositionally biased region" description="Polar residues" evidence="5">
    <location>
        <begin position="816"/>
        <end position="828"/>
    </location>
</feature>
<evidence type="ECO:0000256" key="5">
    <source>
        <dbReference type="SAM" id="MobiDB-lite"/>
    </source>
</evidence>
<feature type="compositionally biased region" description="Polar residues" evidence="5">
    <location>
        <begin position="86"/>
        <end position="95"/>
    </location>
</feature>
<reference evidence="9 10" key="1">
    <citation type="journal article" date="2024" name="Commun. Biol.">
        <title>Comparative genomic analysis of thermophilic fungi reveals convergent evolutionary adaptations and gene losses.</title>
        <authorList>
            <person name="Steindorff A.S."/>
            <person name="Aguilar-Pontes M.V."/>
            <person name="Robinson A.J."/>
            <person name="Andreopoulos B."/>
            <person name="LaButti K."/>
            <person name="Kuo A."/>
            <person name="Mondo S."/>
            <person name="Riley R."/>
            <person name="Otillar R."/>
            <person name="Haridas S."/>
            <person name="Lipzen A."/>
            <person name="Grimwood J."/>
            <person name="Schmutz J."/>
            <person name="Clum A."/>
            <person name="Reid I.D."/>
            <person name="Moisan M.C."/>
            <person name="Butler G."/>
            <person name="Nguyen T.T.M."/>
            <person name="Dewar K."/>
            <person name="Conant G."/>
            <person name="Drula E."/>
            <person name="Henrissat B."/>
            <person name="Hansel C."/>
            <person name="Singer S."/>
            <person name="Hutchinson M.I."/>
            <person name="de Vries R.P."/>
            <person name="Natvig D.O."/>
            <person name="Powell A.J."/>
            <person name="Tsang A."/>
            <person name="Grigoriev I.V."/>
        </authorList>
    </citation>
    <scope>NUCLEOTIDE SEQUENCE [LARGE SCALE GENOMIC DNA]</scope>
    <source>
        <strain evidence="9 10">ATCC 22073</strain>
    </source>
</reference>
<feature type="signal peptide" evidence="7">
    <location>
        <begin position="1"/>
        <end position="26"/>
    </location>
</feature>
<feature type="region of interest" description="Disordered" evidence="5">
    <location>
        <begin position="31"/>
        <end position="98"/>
    </location>
</feature>
<feature type="transmembrane region" description="Helical" evidence="6">
    <location>
        <begin position="192"/>
        <end position="210"/>
    </location>
</feature>
<feature type="region of interest" description="Disordered" evidence="5">
    <location>
        <begin position="1016"/>
        <end position="1043"/>
    </location>
</feature>
<feature type="compositionally biased region" description="Basic and acidic residues" evidence="5">
    <location>
        <begin position="609"/>
        <end position="618"/>
    </location>
</feature>
<feature type="transmembrane region" description="Helical" evidence="6">
    <location>
        <begin position="137"/>
        <end position="158"/>
    </location>
</feature>
<feature type="compositionally biased region" description="Low complexity" evidence="5">
    <location>
        <begin position="681"/>
        <end position="696"/>
    </location>
</feature>
<sequence>MRLPRPSSRGLLWLLVLSTCAADVTAAAATRVRRQEEDQTASPTTSSLTITTTSPTITTKSGSHTSASSSSSSTTLPTLTETHSSAKPTSTTLFDTSIPPGKLPLEPRLSPAFALAGAFLLPFGLVHLSLAHARTRAFLSAAFATALASTLLILYLTVPPVSDAAQVGYVLGAAGAAAVLGGMALLLNVAELAECGGCMLGGFCMGMWLLTLKEGGLVGASVVGKAVLLVVFAAAGGGAYAVQRTRGYVLAGCTGFAGATGTVLGIDCFARAGLKEFWAWLWGLNEDLFPLGAYEGGYEYPLTRGMRVELAATVILAVAGAAAQLKLWRRFGKKWRGYGSDGDSSGDVARGAGHPPSDEESLVGQRVAEATEREKREWERIYGQDAEGGVGDKEKAASGETVRGVVPLSPRSTVELEGRPLARRQDDGAPPDATQPGAAAGGEEAPALPEDGPARQDGPAGPAEPAASRTSPPVFPLPFQVPLPSSPRLGSASEDGSSVAAMADDDLDERGVAEAAGDGNADAAAWAPGRLPNKTTGASAAPSVDGVPYADSETDKHGPLASAAALPRDDTDSIAATLDDESFADEEDMDARLSWSSNAKPQAAGRGAGEVDARKALDDQAAETEPGKQAVEASPATRTGSGKAAPSVSSSRQPHAPEVGREEEEEEEEGQPRNETGETKAPASATEKDATAAAAGKENDASPGSQSSSHAPESVASQASTALLTKTNLPPPLPEVALVYRTNEWAKHLEMADAPDPEDLAPEVTPDVPDEQPARLDIVDLQLTAENGAPPPIPPKAVKRTSSTTVLSAQIPPASSRPTSTLPPQRYSQAEAMAALEGGRAQHPASSGLPRSESYQSFVPTTTTTTTTTTTPAAAKRLSATTTASLASHNPPPPYGPNKQTLLGVREQILVSRASALYGPHSSTPHLVAAGPPPQGYYAQGNPHFSSSTPYLLSLRAGPAPGGVPMSATMTTLPAPPHAIATMAPAASAAAAAAAATADRDLDDLPLSQRRTMIRRSLVPAPLRSPGMMRHSGSGGLEGDRRR</sequence>
<dbReference type="RefSeq" id="XP_070870569.1">
    <property type="nucleotide sequence ID" value="XM_071007351.1"/>
</dbReference>
<evidence type="ECO:0000256" key="2">
    <source>
        <dbReference type="ARBA" id="ARBA00022692"/>
    </source>
</evidence>
<keyword evidence="7" id="KW-0732">Signal</keyword>
<protein>
    <recommendedName>
        <fullName evidence="8">TM7S3/TM198-like domain-containing protein</fullName>
    </recommendedName>
</protein>
<feature type="compositionally biased region" description="Basic and acidic residues" evidence="5">
    <location>
        <begin position="369"/>
        <end position="382"/>
    </location>
</feature>
<evidence type="ECO:0000256" key="7">
    <source>
        <dbReference type="SAM" id="SignalP"/>
    </source>
</evidence>
<keyword evidence="2 6" id="KW-0812">Transmembrane</keyword>
<dbReference type="PANTHER" id="PTHR39469">
    <property type="entry name" value="CHROMOSOME 1, WHOLE GENOME SHOTGUN SEQUENCE"/>
    <property type="match status" value="1"/>
</dbReference>
<accession>A0ABR4DP01</accession>
<feature type="transmembrane region" description="Helical" evidence="6">
    <location>
        <begin position="164"/>
        <end position="187"/>
    </location>
</feature>
<feature type="transmembrane region" description="Helical" evidence="6">
    <location>
        <begin position="249"/>
        <end position="274"/>
    </location>
</feature>
<comment type="subcellular location">
    <subcellularLocation>
        <location evidence="1">Membrane</location>
        <topology evidence="1">Multi-pass membrane protein</topology>
    </subcellularLocation>
</comment>
<organism evidence="9 10">
    <name type="scientific">Remersonia thermophila</name>
    <dbReference type="NCBI Taxonomy" id="72144"/>
    <lineage>
        <taxon>Eukaryota</taxon>
        <taxon>Fungi</taxon>
        <taxon>Dikarya</taxon>
        <taxon>Ascomycota</taxon>
        <taxon>Pezizomycotina</taxon>
        <taxon>Sordariomycetes</taxon>
        <taxon>Sordariomycetidae</taxon>
        <taxon>Sordariales</taxon>
        <taxon>Sordariales incertae sedis</taxon>
        <taxon>Remersonia</taxon>
    </lineage>
</organism>
<dbReference type="EMBL" id="JAZGUE010000001">
    <property type="protein sequence ID" value="KAL2271845.1"/>
    <property type="molecule type" value="Genomic_DNA"/>
</dbReference>
<feature type="region of interest" description="Disordered" evidence="5">
    <location>
        <begin position="785"/>
        <end position="872"/>
    </location>
</feature>
<feature type="chain" id="PRO_5045478696" description="TM7S3/TM198-like domain-containing protein" evidence="7">
    <location>
        <begin position="27"/>
        <end position="1043"/>
    </location>
</feature>
<evidence type="ECO:0000259" key="8">
    <source>
        <dbReference type="Pfam" id="PF13886"/>
    </source>
</evidence>
<feature type="domain" description="TM7S3/TM198-like" evidence="8">
    <location>
        <begin position="132"/>
        <end position="325"/>
    </location>
</feature>
<feature type="compositionally biased region" description="Low complexity" evidence="5">
    <location>
        <begin position="40"/>
        <end position="85"/>
    </location>
</feature>
<feature type="compositionally biased region" description="Low complexity" evidence="5">
    <location>
        <begin position="513"/>
        <end position="529"/>
    </location>
</feature>
<evidence type="ECO:0000313" key="10">
    <source>
        <dbReference type="Proteomes" id="UP001600064"/>
    </source>
</evidence>
<evidence type="ECO:0000313" key="9">
    <source>
        <dbReference type="EMBL" id="KAL2271845.1"/>
    </source>
</evidence>
<keyword evidence="4 6" id="KW-0472">Membrane</keyword>
<feature type="compositionally biased region" description="Pro residues" evidence="5">
    <location>
        <begin position="473"/>
        <end position="485"/>
    </location>
</feature>
<name>A0ABR4DP01_9PEZI</name>
<feature type="region of interest" description="Disordered" evidence="5">
    <location>
        <begin position="338"/>
        <end position="733"/>
    </location>
</feature>
<dbReference type="Proteomes" id="UP001600064">
    <property type="component" value="Unassembled WGS sequence"/>
</dbReference>
<feature type="compositionally biased region" description="Basic and acidic residues" evidence="5">
    <location>
        <begin position="414"/>
        <end position="427"/>
    </location>
</feature>
<feature type="compositionally biased region" description="Low complexity" evidence="5">
    <location>
        <begin position="436"/>
        <end position="451"/>
    </location>
</feature>
<feature type="compositionally biased region" description="Polar residues" evidence="5">
    <location>
        <begin position="702"/>
        <end position="720"/>
    </location>
</feature>